<keyword evidence="6" id="KW-1185">Reference proteome</keyword>
<evidence type="ECO:0000256" key="3">
    <source>
        <dbReference type="ARBA" id="ARBA00023069"/>
    </source>
</evidence>
<evidence type="ECO:0000256" key="2">
    <source>
        <dbReference type="ARBA" id="ARBA00009415"/>
    </source>
</evidence>
<name>A0AAN7VAJ4_9COLE</name>
<dbReference type="EMBL" id="JAVRBK010000005">
    <property type="protein sequence ID" value="KAK5643288.1"/>
    <property type="molecule type" value="Genomic_DNA"/>
</dbReference>
<comment type="subcellular location">
    <subcellularLocation>
        <location evidence="1">Cell projection</location>
        <location evidence="1">Cilium</location>
    </subcellularLocation>
</comment>
<dbReference type="Pfam" id="PF10498">
    <property type="entry name" value="IFT57"/>
    <property type="match status" value="1"/>
</dbReference>
<evidence type="ECO:0008006" key="7">
    <source>
        <dbReference type="Google" id="ProtNLM"/>
    </source>
</evidence>
<evidence type="ECO:0000256" key="4">
    <source>
        <dbReference type="ARBA" id="ARBA00023273"/>
    </source>
</evidence>
<dbReference type="Proteomes" id="UP001329430">
    <property type="component" value="Chromosome 5"/>
</dbReference>
<keyword evidence="4" id="KW-0966">Cell projection</keyword>
<gene>
    <name evidence="5" type="ORF">RI129_007133</name>
</gene>
<keyword evidence="3" id="KW-0969">Cilium</keyword>
<evidence type="ECO:0000313" key="6">
    <source>
        <dbReference type="Proteomes" id="UP001329430"/>
    </source>
</evidence>
<proteinExistence type="inferred from homology"/>
<comment type="similarity">
    <text evidence="2">Belongs to the IFT57 family.</text>
</comment>
<dbReference type="GO" id="GO:0005815">
    <property type="term" value="C:microtubule organizing center"/>
    <property type="evidence" value="ECO:0007669"/>
    <property type="project" value="TreeGrafter"/>
</dbReference>
<protein>
    <recommendedName>
        <fullName evidence="7">Intraflagellar transport protein 57 homolog</fullName>
    </recommendedName>
</protein>
<dbReference type="GO" id="GO:0042073">
    <property type="term" value="P:intraciliary transport"/>
    <property type="evidence" value="ECO:0007669"/>
    <property type="project" value="TreeGrafter"/>
</dbReference>
<evidence type="ECO:0000313" key="5">
    <source>
        <dbReference type="EMBL" id="KAK5643288.1"/>
    </source>
</evidence>
<organism evidence="5 6">
    <name type="scientific">Pyrocoelia pectoralis</name>
    <dbReference type="NCBI Taxonomy" id="417401"/>
    <lineage>
        <taxon>Eukaryota</taxon>
        <taxon>Metazoa</taxon>
        <taxon>Ecdysozoa</taxon>
        <taxon>Arthropoda</taxon>
        <taxon>Hexapoda</taxon>
        <taxon>Insecta</taxon>
        <taxon>Pterygota</taxon>
        <taxon>Neoptera</taxon>
        <taxon>Endopterygota</taxon>
        <taxon>Coleoptera</taxon>
        <taxon>Polyphaga</taxon>
        <taxon>Elateriformia</taxon>
        <taxon>Elateroidea</taxon>
        <taxon>Lampyridae</taxon>
        <taxon>Lampyrinae</taxon>
        <taxon>Pyrocoelia</taxon>
    </lineage>
</organism>
<comment type="caution">
    <text evidence="5">The sequence shown here is derived from an EMBL/GenBank/DDBJ whole genome shotgun (WGS) entry which is preliminary data.</text>
</comment>
<dbReference type="PANTHER" id="PTHR16011">
    <property type="entry name" value="IFT57/HIPPI"/>
    <property type="match status" value="1"/>
</dbReference>
<dbReference type="GO" id="GO:0005794">
    <property type="term" value="C:Golgi apparatus"/>
    <property type="evidence" value="ECO:0007669"/>
    <property type="project" value="TreeGrafter"/>
</dbReference>
<dbReference type="InterPro" id="IPR019530">
    <property type="entry name" value="Intra-flagellar_transport_57"/>
</dbReference>
<dbReference type="GO" id="GO:0030992">
    <property type="term" value="C:intraciliary transport particle B"/>
    <property type="evidence" value="ECO:0007669"/>
    <property type="project" value="TreeGrafter"/>
</dbReference>
<reference evidence="5 6" key="1">
    <citation type="journal article" date="2024" name="Insects">
        <title>An Improved Chromosome-Level Genome Assembly of the Firefly Pyrocoelia pectoralis.</title>
        <authorList>
            <person name="Fu X."/>
            <person name="Meyer-Rochow V.B."/>
            <person name="Ballantyne L."/>
            <person name="Zhu X."/>
        </authorList>
    </citation>
    <scope>NUCLEOTIDE SEQUENCE [LARGE SCALE GENOMIC DNA]</scope>
    <source>
        <strain evidence="5">XCY_ONT2</strain>
    </source>
</reference>
<dbReference type="PANTHER" id="PTHR16011:SF0">
    <property type="entry name" value="INTRAFLAGELLAR TRANSPORT PROTEIN 57 HOMOLOG"/>
    <property type="match status" value="1"/>
</dbReference>
<dbReference type="AlphaFoldDB" id="A0AAN7VAJ4"/>
<accession>A0AAN7VAJ4</accession>
<sequence length="400" mass="46691">MFRPDEKITSDNEEENKYIAYAGMEDLLEKLKILNYESELINNLKMKPIHKYYFVTSKNPGEQFYLFASIAAWLIKKSEQSIEIPQEYDDPNITITNILDKLRENNVAIDFPLSKLKQGVGEHVVFVLNTLADKALSYTGFEWKKPKTPEEKDNEAEIIDDECEIMLDRVEEEMLAAYTDDSEEENIFSTNNMNGTKNGHNHEFDVGENVDIEAWKLELERVLPYLKVAIKNDNRDWRAHFEQMKSYRANNDSSLNFTKTHLDKLHKDILANLEKISNRERYLNKELEPILDEYRLLQDQLSKVKENYQNINGGVMERTRHLANLSDRIDTLVQQMEERGSSMTDGTPLVNIKKATTRIKTEISEMDVRIAVLDCVLLQSKMKEKTLLEHDLYKSTKYSK</sequence>
<evidence type="ECO:0000256" key="1">
    <source>
        <dbReference type="ARBA" id="ARBA00004138"/>
    </source>
</evidence>
<dbReference type="GO" id="GO:1905515">
    <property type="term" value="P:non-motile cilium assembly"/>
    <property type="evidence" value="ECO:0007669"/>
    <property type="project" value="TreeGrafter"/>
</dbReference>
<dbReference type="GO" id="GO:0005929">
    <property type="term" value="C:cilium"/>
    <property type="evidence" value="ECO:0007669"/>
    <property type="project" value="UniProtKB-SubCell"/>
</dbReference>